<accession>A0A7S3RAX0</accession>
<dbReference type="Gene3D" id="1.25.70.10">
    <property type="entry name" value="Transcription termination factor 3, mitochondrial"/>
    <property type="match status" value="1"/>
</dbReference>
<dbReference type="AlphaFoldDB" id="A0A7S3RAX0"/>
<organism evidence="1">
    <name type="scientific">Dunaliella tertiolecta</name>
    <name type="common">Green alga</name>
    <dbReference type="NCBI Taxonomy" id="3047"/>
    <lineage>
        <taxon>Eukaryota</taxon>
        <taxon>Viridiplantae</taxon>
        <taxon>Chlorophyta</taxon>
        <taxon>core chlorophytes</taxon>
        <taxon>Chlorophyceae</taxon>
        <taxon>CS clade</taxon>
        <taxon>Chlamydomonadales</taxon>
        <taxon>Dunaliellaceae</taxon>
        <taxon>Dunaliella</taxon>
    </lineage>
</organism>
<proteinExistence type="predicted"/>
<dbReference type="InterPro" id="IPR038538">
    <property type="entry name" value="MTERF_sf"/>
</dbReference>
<gene>
    <name evidence="1" type="ORF">DTER00134_LOCUS22769</name>
</gene>
<sequence>MLLHSIHKASLGACLDNARRTYGNVRTHRRVACGSLEQRFKESYTMSQVYISEKDRPKPIPADEHENRRRRKQLLEIAEAAKRKGIKMEVVEKKLTEIETVLPGLVNLHRAKASDWVTIISDIDLLATKIILLKDVFPNANVLKIFSDQPRLLLLSTDRLKTDAQQVKKMLSTVEGAESLVDAIPSFMDPRNLERAVAEIQASFPGNMPLELLLRHPDILNNLGESSIEDSAEYGELSTKD</sequence>
<dbReference type="EMBL" id="HBIP01037747">
    <property type="protein sequence ID" value="CAE0507692.1"/>
    <property type="molecule type" value="Transcribed_RNA"/>
</dbReference>
<reference evidence="1" key="1">
    <citation type="submission" date="2021-01" db="EMBL/GenBank/DDBJ databases">
        <authorList>
            <person name="Corre E."/>
            <person name="Pelletier E."/>
            <person name="Niang G."/>
            <person name="Scheremetjew M."/>
            <person name="Finn R."/>
            <person name="Kale V."/>
            <person name="Holt S."/>
            <person name="Cochrane G."/>
            <person name="Meng A."/>
            <person name="Brown T."/>
            <person name="Cohen L."/>
        </authorList>
    </citation>
    <scope>NUCLEOTIDE SEQUENCE</scope>
    <source>
        <strain evidence="1">CCMP1320</strain>
    </source>
</reference>
<evidence type="ECO:0000313" key="1">
    <source>
        <dbReference type="EMBL" id="CAE0507692.1"/>
    </source>
</evidence>
<name>A0A7S3RAX0_DUNTE</name>
<protein>
    <submittedName>
        <fullName evidence="1">Uncharacterized protein</fullName>
    </submittedName>
</protein>